<proteinExistence type="inferred from homology"/>
<evidence type="ECO:0000256" key="5">
    <source>
        <dbReference type="SAM" id="SignalP"/>
    </source>
</evidence>
<dbReference type="SUPFAM" id="SSF56574">
    <property type="entry name" value="Serpins"/>
    <property type="match status" value="1"/>
</dbReference>
<evidence type="ECO:0000259" key="6">
    <source>
        <dbReference type="SMART" id="SM00093"/>
    </source>
</evidence>
<evidence type="ECO:0000313" key="7">
    <source>
        <dbReference type="EMBL" id="KAF2894773.1"/>
    </source>
</evidence>
<dbReference type="SMART" id="SM00093">
    <property type="entry name" value="SERPIN"/>
    <property type="match status" value="1"/>
</dbReference>
<dbReference type="Gene3D" id="2.30.39.10">
    <property type="entry name" value="Alpha-1-antitrypsin, domain 1"/>
    <property type="match status" value="1"/>
</dbReference>
<dbReference type="PANTHER" id="PTHR11461">
    <property type="entry name" value="SERINE PROTEASE INHIBITOR, SERPIN"/>
    <property type="match status" value="1"/>
</dbReference>
<dbReference type="GO" id="GO:0004867">
    <property type="term" value="F:serine-type endopeptidase inhibitor activity"/>
    <property type="evidence" value="ECO:0007669"/>
    <property type="project" value="UniProtKB-KW"/>
</dbReference>
<keyword evidence="2" id="KW-0646">Protease inhibitor</keyword>
<dbReference type="InterPro" id="IPR000215">
    <property type="entry name" value="Serpin_fam"/>
</dbReference>
<dbReference type="PANTHER" id="PTHR11461:SF211">
    <property type="entry name" value="GH10112P-RELATED"/>
    <property type="match status" value="1"/>
</dbReference>
<evidence type="ECO:0000256" key="3">
    <source>
        <dbReference type="ARBA" id="ARBA00022900"/>
    </source>
</evidence>
<dbReference type="Pfam" id="PF00079">
    <property type="entry name" value="Serpin"/>
    <property type="match status" value="1"/>
</dbReference>
<evidence type="ECO:0000256" key="4">
    <source>
        <dbReference type="RuleBase" id="RU000411"/>
    </source>
</evidence>
<feature type="domain" description="Serpin" evidence="6">
    <location>
        <begin position="34"/>
        <end position="392"/>
    </location>
</feature>
<organism evidence="7 8">
    <name type="scientific">Ignelater luminosus</name>
    <name type="common">Cucubano</name>
    <name type="synonym">Pyrophorus luminosus</name>
    <dbReference type="NCBI Taxonomy" id="2038154"/>
    <lineage>
        <taxon>Eukaryota</taxon>
        <taxon>Metazoa</taxon>
        <taxon>Ecdysozoa</taxon>
        <taxon>Arthropoda</taxon>
        <taxon>Hexapoda</taxon>
        <taxon>Insecta</taxon>
        <taxon>Pterygota</taxon>
        <taxon>Neoptera</taxon>
        <taxon>Endopterygota</taxon>
        <taxon>Coleoptera</taxon>
        <taxon>Polyphaga</taxon>
        <taxon>Elateriformia</taxon>
        <taxon>Elateroidea</taxon>
        <taxon>Elateridae</taxon>
        <taxon>Agrypninae</taxon>
        <taxon>Pyrophorini</taxon>
        <taxon>Ignelater</taxon>
    </lineage>
</organism>
<evidence type="ECO:0000313" key="8">
    <source>
        <dbReference type="Proteomes" id="UP000801492"/>
    </source>
</evidence>
<dbReference type="InterPro" id="IPR023795">
    <property type="entry name" value="Serpin_CS"/>
</dbReference>
<comment type="similarity">
    <text evidence="1 4">Belongs to the serpin family.</text>
</comment>
<keyword evidence="8" id="KW-1185">Reference proteome</keyword>
<dbReference type="OrthoDB" id="9518664at2759"/>
<keyword evidence="5" id="KW-0732">Signal</keyword>
<dbReference type="InterPro" id="IPR023796">
    <property type="entry name" value="Serpin_dom"/>
</dbReference>
<protein>
    <recommendedName>
        <fullName evidence="6">Serpin domain-containing protein</fullName>
    </recommendedName>
</protein>
<dbReference type="EMBL" id="VTPC01006658">
    <property type="protein sequence ID" value="KAF2894773.1"/>
    <property type="molecule type" value="Genomic_DNA"/>
</dbReference>
<dbReference type="Proteomes" id="UP000801492">
    <property type="component" value="Unassembled WGS sequence"/>
</dbReference>
<dbReference type="Gene3D" id="3.30.497.10">
    <property type="entry name" value="Antithrombin, subunit I, domain 2"/>
    <property type="match status" value="1"/>
</dbReference>
<gene>
    <name evidence="7" type="ORF">ILUMI_11399</name>
</gene>
<dbReference type="PROSITE" id="PS00284">
    <property type="entry name" value="SERPIN"/>
    <property type="match status" value="1"/>
</dbReference>
<accession>A0A8K0CW17</accession>
<dbReference type="InterPro" id="IPR042178">
    <property type="entry name" value="Serpin_sf_1"/>
</dbReference>
<dbReference type="AlphaFoldDB" id="A0A8K0CW17"/>
<dbReference type="InterPro" id="IPR036186">
    <property type="entry name" value="Serpin_sf"/>
</dbReference>
<name>A0A8K0CW17_IGNLU</name>
<feature type="chain" id="PRO_5035447508" description="Serpin domain-containing protein" evidence="5">
    <location>
        <begin position="17"/>
        <end position="394"/>
    </location>
</feature>
<feature type="signal peptide" evidence="5">
    <location>
        <begin position="1"/>
        <end position="16"/>
    </location>
</feature>
<dbReference type="GO" id="GO:0005615">
    <property type="term" value="C:extracellular space"/>
    <property type="evidence" value="ECO:0007669"/>
    <property type="project" value="InterPro"/>
</dbReference>
<reference evidence="7" key="1">
    <citation type="submission" date="2019-08" db="EMBL/GenBank/DDBJ databases">
        <title>The genome of the North American firefly Photinus pyralis.</title>
        <authorList>
            <consortium name="Photinus pyralis genome working group"/>
            <person name="Fallon T.R."/>
            <person name="Sander Lower S.E."/>
            <person name="Weng J.-K."/>
        </authorList>
    </citation>
    <scope>NUCLEOTIDE SEQUENCE</scope>
    <source>
        <strain evidence="7">TRF0915ILg1</strain>
        <tissue evidence="7">Whole body</tissue>
    </source>
</reference>
<evidence type="ECO:0000256" key="1">
    <source>
        <dbReference type="ARBA" id="ARBA00009500"/>
    </source>
</evidence>
<dbReference type="InterPro" id="IPR042185">
    <property type="entry name" value="Serpin_sf_2"/>
</dbReference>
<evidence type="ECO:0000256" key="2">
    <source>
        <dbReference type="ARBA" id="ARBA00022690"/>
    </source>
</evidence>
<dbReference type="CDD" id="cd19955">
    <property type="entry name" value="serpin48-like_insects"/>
    <property type="match status" value="1"/>
</dbReference>
<comment type="caution">
    <text evidence="7">The sequence shown here is derived from an EMBL/GenBank/DDBJ whole genome shotgun (WGS) entry which is preliminary data.</text>
</comment>
<keyword evidence="3" id="KW-0722">Serine protease inhibitor</keyword>
<sequence>MKLLLLFAFGVLSTFAEDSQLLKEFSEGNIQFSADVYKEMLKSNSGNFLVCPLSVDIVLALVHAGARGETAQQLSTGLHLPESHEKIEQIFTKLAPTLQSNDKYNLSSANKVYVKDNFKISDKFKSTAVNVFDAEIQNIDFTKKEQAATEMNKWVEDKTHDKIKDLISPDDLNQYTRAVLINAIYFHGQWVKQFDEYSTRKRTFYLNANDHVETDMMEITDSFNYYESPDLNAKFLELPYEGGDITMTFVLPNDKDGLPALEARIDEVLATPKYSFERVHVIIPKFKIETTIQFKPILQALGIKDAFEDNADFSGIGAQKEPLKISKVIQKAFIEVEEKGTTAAAATAVMLVELASFDIPTSPPKQFVADHPFVCYLRSSSAIIFIGRYSGLSN</sequence>